<dbReference type="InterPro" id="IPR011250">
    <property type="entry name" value="OMP/PagP_B-barrel"/>
</dbReference>
<keyword evidence="4" id="KW-1185">Reference proteome</keyword>
<feature type="signal peptide" evidence="1">
    <location>
        <begin position="1"/>
        <end position="18"/>
    </location>
</feature>
<feature type="chain" id="PRO_5047508392" evidence="1">
    <location>
        <begin position="19"/>
        <end position="204"/>
    </location>
</feature>
<evidence type="ECO:0000256" key="1">
    <source>
        <dbReference type="SAM" id="SignalP"/>
    </source>
</evidence>
<name>A0ABY4BNZ9_9FLAO</name>
<evidence type="ECO:0000313" key="4">
    <source>
        <dbReference type="Proteomes" id="UP000831460"/>
    </source>
</evidence>
<dbReference type="Pfam" id="PF13568">
    <property type="entry name" value="OMP_b-brl_2"/>
    <property type="match status" value="1"/>
</dbReference>
<protein>
    <submittedName>
        <fullName evidence="3">PorT family protein</fullName>
    </submittedName>
</protein>
<gene>
    <name evidence="3" type="ORF">MTP09_13625</name>
</gene>
<proteinExistence type="predicted"/>
<feature type="domain" description="Outer membrane protein beta-barrel" evidence="2">
    <location>
        <begin position="50"/>
        <end position="173"/>
    </location>
</feature>
<reference evidence="3 4" key="1">
    <citation type="submission" date="2022-03" db="EMBL/GenBank/DDBJ databases">
        <title>Chryseobacterium sp. isolated from particulate matters in swine house.</title>
        <authorList>
            <person name="Won M."/>
            <person name="Kim S.-J."/>
            <person name="Kwon S.-W."/>
        </authorList>
    </citation>
    <scope>NUCLEOTIDE SEQUENCE [LARGE SCALE GENOMIC DNA]</scope>
    <source>
        <strain evidence="3 4">SC2-2</strain>
    </source>
</reference>
<organism evidence="3 4">
    <name type="scientific">Chryseobacterium suipulveris</name>
    <dbReference type="NCBI Taxonomy" id="2929800"/>
    <lineage>
        <taxon>Bacteria</taxon>
        <taxon>Pseudomonadati</taxon>
        <taxon>Bacteroidota</taxon>
        <taxon>Flavobacteriia</taxon>
        <taxon>Flavobacteriales</taxon>
        <taxon>Weeksellaceae</taxon>
        <taxon>Chryseobacterium group</taxon>
        <taxon>Chryseobacterium</taxon>
    </lineage>
</organism>
<evidence type="ECO:0000259" key="2">
    <source>
        <dbReference type="Pfam" id="PF13568"/>
    </source>
</evidence>
<keyword evidence="1" id="KW-0732">Signal</keyword>
<evidence type="ECO:0000313" key="3">
    <source>
        <dbReference type="EMBL" id="UOE40925.1"/>
    </source>
</evidence>
<dbReference type="InterPro" id="IPR025665">
    <property type="entry name" value="Beta-barrel_OMP_2"/>
</dbReference>
<dbReference type="Proteomes" id="UP000831460">
    <property type="component" value="Chromosome"/>
</dbReference>
<accession>A0ABY4BNZ9</accession>
<sequence>MKTILSTILLAVTVSVSAQVKFAAKGNLLFKMDKPTWENITSAQTYGDKGKNNVGFNFGLSAKIDLPATSLFVMPEVYYTTYKSEFDIPGKGTTLEIKSNRIDIPVLLGYDLWSDILGIYAGPVASYNLDKNDQFKDFKEDTKNKFLIGYQFGAQAMFKNIILNARYEGSFTDDQRDFIDGITNTTIRYDSKPGLIIVGLGYSF</sequence>
<dbReference type="EMBL" id="CP094532">
    <property type="protein sequence ID" value="UOE40925.1"/>
    <property type="molecule type" value="Genomic_DNA"/>
</dbReference>
<dbReference type="RefSeq" id="WP_243549049.1">
    <property type="nucleotide sequence ID" value="NZ_CP094532.1"/>
</dbReference>
<dbReference type="SUPFAM" id="SSF56925">
    <property type="entry name" value="OMPA-like"/>
    <property type="match status" value="1"/>
</dbReference>